<sequence>MYREYPSRQCITPIPTNVDSYFCKSLDELRKMVRKHCANNNLRLLPLDLNAVSQSAIKTRFGLTEIENWKHFNLKRRAKSYTLKAELLKSAEAGYNRNKLDVVSSSFPIRIRSTARKPNNDLPMRGIPTTNTCKLSAGFTNEPRKFQRQLTRREGGAKFIDIGDLPQSLSVRRKEQEAEERARRHQEREEQRKRAQADKVAKEAKRAAIAAQKAKEAAAVAAATVDEVTAVAEQSPDSHSSPTAVQLSRRESFARRQCEEMLACANVLNEEGHRMVIAFMSGNKVHPYPHLGDLLTLKLSETYEDELRPDGTVQKMRVETFFQMDYRTGEWKRLRKTRALRPEEMRTFQQMFIQSAHTPAAS</sequence>
<reference evidence="4" key="1">
    <citation type="submission" date="2012-08" db="EMBL/GenBank/DDBJ databases">
        <title>The Genome Sequence of Wuchereria bancrofti.</title>
        <authorList>
            <person name="Nutman T.B."/>
            <person name="Fink D.L."/>
            <person name="Russ C."/>
            <person name="Young S."/>
            <person name="Zeng Q."/>
            <person name="Koehrsen M."/>
            <person name="Alvarado L."/>
            <person name="Berlin A."/>
            <person name="Chapman S.B."/>
            <person name="Chen Z."/>
            <person name="Freedman E."/>
            <person name="Gellesch M."/>
            <person name="Goldberg J."/>
            <person name="Griggs A."/>
            <person name="Gujja S."/>
            <person name="Heilman E.R."/>
            <person name="Heiman D."/>
            <person name="Hepburn T."/>
            <person name="Howarth C."/>
            <person name="Jen D."/>
            <person name="Larson L."/>
            <person name="Lewis B."/>
            <person name="Mehta T."/>
            <person name="Park D."/>
            <person name="Pearson M."/>
            <person name="Roberts A."/>
            <person name="Saif S."/>
            <person name="Shea T."/>
            <person name="Shenoy N."/>
            <person name="Sisk P."/>
            <person name="Stolte C."/>
            <person name="Sykes S."/>
            <person name="Walk T."/>
            <person name="White J."/>
            <person name="Yandava C."/>
            <person name="Haas B."/>
            <person name="Henn M.R."/>
            <person name="Nusbaum C."/>
            <person name="Birren B."/>
        </authorList>
    </citation>
    <scope>NUCLEOTIDE SEQUENCE [LARGE SCALE GENOMIC DNA]</scope>
    <source>
        <strain evidence="4">NA</strain>
    </source>
</reference>
<feature type="domain" description="HDAg" evidence="2">
    <location>
        <begin position="1"/>
        <end position="160"/>
    </location>
</feature>
<dbReference type="AlphaFoldDB" id="J9EK73"/>
<evidence type="ECO:0000256" key="1">
    <source>
        <dbReference type="SAM" id="MobiDB-lite"/>
    </source>
</evidence>
<evidence type="ECO:0000313" key="3">
    <source>
        <dbReference type="EMBL" id="EJW82558.1"/>
    </source>
</evidence>
<protein>
    <recommendedName>
        <fullName evidence="2">HDAg domain-containing protein</fullName>
    </recommendedName>
</protein>
<dbReference type="PROSITE" id="PS51838">
    <property type="entry name" value="HDAG"/>
    <property type="match status" value="1"/>
</dbReference>
<feature type="compositionally biased region" description="Basic and acidic residues" evidence="1">
    <location>
        <begin position="172"/>
        <end position="200"/>
    </location>
</feature>
<comment type="caution">
    <text evidence="3">The sequence shown here is derived from an EMBL/GenBank/DDBJ whole genome shotgun (WGS) entry which is preliminary data.</text>
</comment>
<dbReference type="EMBL" id="ADBV01002797">
    <property type="protein sequence ID" value="EJW82558.1"/>
    <property type="molecule type" value="Genomic_DNA"/>
</dbReference>
<name>J9EK73_WUCBA</name>
<gene>
    <name evidence="3" type="ORF">WUBG_06533</name>
</gene>
<dbReference type="Proteomes" id="UP000004810">
    <property type="component" value="Unassembled WGS sequence"/>
</dbReference>
<accession>J9EK73</accession>
<proteinExistence type="predicted"/>
<dbReference type="InterPro" id="IPR037517">
    <property type="entry name" value="HDAG_dom"/>
</dbReference>
<evidence type="ECO:0000259" key="2">
    <source>
        <dbReference type="PROSITE" id="PS51838"/>
    </source>
</evidence>
<feature type="region of interest" description="Disordered" evidence="1">
    <location>
        <begin position="170"/>
        <end position="200"/>
    </location>
</feature>
<evidence type="ECO:0000313" key="4">
    <source>
        <dbReference type="Proteomes" id="UP000004810"/>
    </source>
</evidence>
<organism evidence="3 4">
    <name type="scientific">Wuchereria bancrofti</name>
    <dbReference type="NCBI Taxonomy" id="6293"/>
    <lineage>
        <taxon>Eukaryota</taxon>
        <taxon>Metazoa</taxon>
        <taxon>Ecdysozoa</taxon>
        <taxon>Nematoda</taxon>
        <taxon>Chromadorea</taxon>
        <taxon>Rhabditida</taxon>
        <taxon>Spirurina</taxon>
        <taxon>Spiruromorpha</taxon>
        <taxon>Filarioidea</taxon>
        <taxon>Onchocercidae</taxon>
        <taxon>Wuchereria</taxon>
    </lineage>
</organism>